<dbReference type="EMBL" id="JBEDUW010000003">
    <property type="protein sequence ID" value="KAK9941233.1"/>
    <property type="molecule type" value="Genomic_DNA"/>
</dbReference>
<dbReference type="EC" id="2.3.2.27" evidence="2"/>
<dbReference type="PROSITE" id="PS50089">
    <property type="entry name" value="ZF_RING_2"/>
    <property type="match status" value="1"/>
</dbReference>
<dbReference type="GO" id="GO:0016567">
    <property type="term" value="P:protein ubiquitination"/>
    <property type="evidence" value="ECO:0007669"/>
    <property type="project" value="TreeGrafter"/>
</dbReference>
<dbReference type="AlphaFoldDB" id="A0AAW1XZK6"/>
<dbReference type="InterPro" id="IPR001841">
    <property type="entry name" value="Znf_RING"/>
</dbReference>
<dbReference type="GO" id="GO:0008270">
    <property type="term" value="F:zinc ion binding"/>
    <property type="evidence" value="ECO:0007669"/>
    <property type="project" value="UniProtKB-KW"/>
</dbReference>
<dbReference type="SUPFAM" id="SSF57850">
    <property type="entry name" value="RING/U-box"/>
    <property type="match status" value="1"/>
</dbReference>
<reference evidence="8 9" key="1">
    <citation type="journal article" date="2023" name="G3 (Bethesda)">
        <title>A chromosome-length genome assembly and annotation of blackberry (Rubus argutus, cv. 'Hillquist').</title>
        <authorList>
            <person name="Bruna T."/>
            <person name="Aryal R."/>
            <person name="Dudchenko O."/>
            <person name="Sargent D.J."/>
            <person name="Mead D."/>
            <person name="Buti M."/>
            <person name="Cavallini A."/>
            <person name="Hytonen T."/>
            <person name="Andres J."/>
            <person name="Pham M."/>
            <person name="Weisz D."/>
            <person name="Mascagni F."/>
            <person name="Usai G."/>
            <person name="Natali L."/>
            <person name="Bassil N."/>
            <person name="Fernandez G.E."/>
            <person name="Lomsadze A."/>
            <person name="Armour M."/>
            <person name="Olukolu B."/>
            <person name="Poorten T."/>
            <person name="Britton C."/>
            <person name="Davik J."/>
            <person name="Ashrafi H."/>
            <person name="Aiden E.L."/>
            <person name="Borodovsky M."/>
            <person name="Worthington M."/>
        </authorList>
    </citation>
    <scope>NUCLEOTIDE SEQUENCE [LARGE SCALE GENOMIC DNA]</scope>
    <source>
        <strain evidence="8">PI 553951</strain>
    </source>
</reference>
<dbReference type="GO" id="GO:0061630">
    <property type="term" value="F:ubiquitin protein ligase activity"/>
    <property type="evidence" value="ECO:0007669"/>
    <property type="project" value="UniProtKB-EC"/>
</dbReference>
<evidence type="ECO:0000313" key="8">
    <source>
        <dbReference type="EMBL" id="KAK9941233.1"/>
    </source>
</evidence>
<name>A0AAW1XZK6_RUBAR</name>
<evidence type="ECO:0000256" key="6">
    <source>
        <dbReference type="PROSITE-ProRule" id="PRU00175"/>
    </source>
</evidence>
<accession>A0AAW1XZK6</accession>
<organism evidence="8 9">
    <name type="scientific">Rubus argutus</name>
    <name type="common">Southern blackberry</name>
    <dbReference type="NCBI Taxonomy" id="59490"/>
    <lineage>
        <taxon>Eukaryota</taxon>
        <taxon>Viridiplantae</taxon>
        <taxon>Streptophyta</taxon>
        <taxon>Embryophyta</taxon>
        <taxon>Tracheophyta</taxon>
        <taxon>Spermatophyta</taxon>
        <taxon>Magnoliopsida</taxon>
        <taxon>eudicotyledons</taxon>
        <taxon>Gunneridae</taxon>
        <taxon>Pentapetalae</taxon>
        <taxon>rosids</taxon>
        <taxon>fabids</taxon>
        <taxon>Rosales</taxon>
        <taxon>Rosaceae</taxon>
        <taxon>Rosoideae</taxon>
        <taxon>Rosoideae incertae sedis</taxon>
        <taxon>Rubus</taxon>
    </lineage>
</organism>
<evidence type="ECO:0000256" key="3">
    <source>
        <dbReference type="ARBA" id="ARBA00022723"/>
    </source>
</evidence>
<dbReference type="Pfam" id="PF13639">
    <property type="entry name" value="zf-RING_2"/>
    <property type="match status" value="1"/>
</dbReference>
<evidence type="ECO:0000259" key="7">
    <source>
        <dbReference type="PROSITE" id="PS50089"/>
    </source>
</evidence>
<evidence type="ECO:0000313" key="9">
    <source>
        <dbReference type="Proteomes" id="UP001457282"/>
    </source>
</evidence>
<dbReference type="Gene3D" id="3.30.40.10">
    <property type="entry name" value="Zinc/RING finger domain, C3HC4 (zinc finger)"/>
    <property type="match status" value="1"/>
</dbReference>
<keyword evidence="3" id="KW-0479">Metal-binding</keyword>
<dbReference type="GO" id="GO:0005737">
    <property type="term" value="C:cytoplasm"/>
    <property type="evidence" value="ECO:0007669"/>
    <property type="project" value="TreeGrafter"/>
</dbReference>
<keyword evidence="5" id="KW-0862">Zinc</keyword>
<comment type="catalytic activity">
    <reaction evidence="1">
        <text>S-ubiquitinyl-[E2 ubiquitin-conjugating enzyme]-L-cysteine + [acceptor protein]-L-lysine = [E2 ubiquitin-conjugating enzyme]-L-cysteine + N(6)-ubiquitinyl-[acceptor protein]-L-lysine.</text>
        <dbReference type="EC" id="2.3.2.27"/>
    </reaction>
</comment>
<dbReference type="InterPro" id="IPR013083">
    <property type="entry name" value="Znf_RING/FYVE/PHD"/>
</dbReference>
<feature type="domain" description="RING-type" evidence="7">
    <location>
        <begin position="177"/>
        <end position="218"/>
    </location>
</feature>
<dbReference type="PANTHER" id="PTHR15710:SF196">
    <property type="entry name" value="F6A14.12 PROTEIN-RELATED"/>
    <property type="match status" value="1"/>
</dbReference>
<keyword evidence="4 6" id="KW-0863">Zinc-finger</keyword>
<evidence type="ECO:0000256" key="4">
    <source>
        <dbReference type="ARBA" id="ARBA00022771"/>
    </source>
</evidence>
<keyword evidence="9" id="KW-1185">Reference proteome</keyword>
<comment type="caution">
    <text evidence="8">The sequence shown here is derived from an EMBL/GenBank/DDBJ whole genome shotgun (WGS) entry which is preliminary data.</text>
</comment>
<gene>
    <name evidence="8" type="ORF">M0R45_017850</name>
</gene>
<evidence type="ECO:0000256" key="1">
    <source>
        <dbReference type="ARBA" id="ARBA00000900"/>
    </source>
</evidence>
<proteinExistence type="predicted"/>
<protein>
    <recommendedName>
        <fullName evidence="2">RING-type E3 ubiquitin transferase</fullName>
        <ecNumber evidence="2">2.3.2.27</ecNumber>
    </recommendedName>
</protein>
<evidence type="ECO:0000256" key="5">
    <source>
        <dbReference type="ARBA" id="ARBA00022833"/>
    </source>
</evidence>
<dbReference type="Proteomes" id="UP001457282">
    <property type="component" value="Unassembled WGS sequence"/>
</dbReference>
<evidence type="ECO:0000256" key="2">
    <source>
        <dbReference type="ARBA" id="ARBA00012483"/>
    </source>
</evidence>
<dbReference type="PANTHER" id="PTHR15710">
    <property type="entry name" value="E3 UBIQUITIN-PROTEIN LIGASE PRAJA"/>
    <property type="match status" value="1"/>
</dbReference>
<sequence>MDYWGVEPVLESPYWDVESNFTGAEREESLSCNDQFYMDINLLDHEDEQIEGIYSLRDGLQLDDLLRSVHEQTLTKTTITATLSDMCIPSRYCQSIADRILWDAKSLFAEAGHKALNMTVDVNVYDMEEESDADVEAESDSDMEEEDMMGEAKFEPASKLSIEKLERVRVEEASTMCAICVEEIVVGSEEIRTPCSHVYQGDCIVKWLEQSRFCPQCRYAMPAAAEDEAGRLRISREKF</sequence>